<reference evidence="1" key="1">
    <citation type="submission" date="2021-01" db="EMBL/GenBank/DDBJ databases">
        <title>Whole genome shotgun sequence of Sinosporangium siamense NBRC 109515.</title>
        <authorList>
            <person name="Komaki H."/>
            <person name="Tamura T."/>
        </authorList>
    </citation>
    <scope>NUCLEOTIDE SEQUENCE</scope>
    <source>
        <strain evidence="1">NBRC 109515</strain>
    </source>
</reference>
<dbReference type="Gene3D" id="2.60.40.650">
    <property type="match status" value="1"/>
</dbReference>
<dbReference type="Proteomes" id="UP000606172">
    <property type="component" value="Unassembled WGS sequence"/>
</dbReference>
<gene>
    <name evidence="1" type="ORF">Ssi02_26790</name>
</gene>
<dbReference type="EMBL" id="BOOW01000016">
    <property type="protein sequence ID" value="GII92448.1"/>
    <property type="molecule type" value="Genomic_DNA"/>
</dbReference>
<comment type="caution">
    <text evidence="1">The sequence shown here is derived from an EMBL/GenBank/DDBJ whole genome shotgun (WGS) entry which is preliminary data.</text>
</comment>
<accession>A0A919V6F8</accession>
<keyword evidence="2" id="KW-1185">Reference proteome</keyword>
<sequence>MPVRIERNPGAARSGVRSLTLEVSTDDGATWQPLPVKRRGATWTAQVTNPGSPGAVSLRGTAVDRAGNKVVQTVIRAYGIG</sequence>
<proteinExistence type="predicted"/>
<organism evidence="1 2">
    <name type="scientific">Sinosporangium siamense</name>
    <dbReference type="NCBI Taxonomy" id="1367973"/>
    <lineage>
        <taxon>Bacteria</taxon>
        <taxon>Bacillati</taxon>
        <taxon>Actinomycetota</taxon>
        <taxon>Actinomycetes</taxon>
        <taxon>Streptosporangiales</taxon>
        <taxon>Streptosporangiaceae</taxon>
        <taxon>Sinosporangium</taxon>
    </lineage>
</organism>
<protein>
    <submittedName>
        <fullName evidence="1">Uncharacterized protein</fullName>
    </submittedName>
</protein>
<evidence type="ECO:0000313" key="2">
    <source>
        <dbReference type="Proteomes" id="UP000606172"/>
    </source>
</evidence>
<evidence type="ECO:0000313" key="1">
    <source>
        <dbReference type="EMBL" id="GII92448.1"/>
    </source>
</evidence>
<dbReference type="SUPFAM" id="SSF110296">
    <property type="entry name" value="Oligoxyloglucan reducing end-specific cellobiohydrolase"/>
    <property type="match status" value="1"/>
</dbReference>
<dbReference type="AlphaFoldDB" id="A0A919V6F8"/>
<name>A0A919V6F8_9ACTN</name>